<dbReference type="EMBL" id="JBIGIA010000010">
    <property type="protein sequence ID" value="MFG6458067.1"/>
    <property type="molecule type" value="Genomic_DNA"/>
</dbReference>
<accession>A0ABW7G835</accession>
<protein>
    <recommendedName>
        <fullName evidence="3">ATP-binding protein</fullName>
    </recommendedName>
</protein>
<comment type="caution">
    <text evidence="1">The sequence shown here is derived from an EMBL/GenBank/DDBJ whole genome shotgun (WGS) entry which is preliminary data.</text>
</comment>
<reference evidence="1 2" key="1">
    <citation type="submission" date="2024-09" db="EMBL/GenBank/DDBJ databases">
        <title>Novel species of the genus Pelomonas and Roseateles isolated from streams.</title>
        <authorList>
            <person name="Lu H."/>
        </authorList>
    </citation>
    <scope>NUCLEOTIDE SEQUENCE [LARGE SCALE GENOMIC DNA]</scope>
    <source>
        <strain evidence="1 2">BYS96W</strain>
    </source>
</reference>
<evidence type="ECO:0000313" key="1">
    <source>
        <dbReference type="EMBL" id="MFG6458067.1"/>
    </source>
</evidence>
<dbReference type="Proteomes" id="UP001606305">
    <property type="component" value="Unassembled WGS sequence"/>
</dbReference>
<evidence type="ECO:0000313" key="2">
    <source>
        <dbReference type="Proteomes" id="UP001606305"/>
    </source>
</evidence>
<sequence length="452" mass="51052">MPDATRSLVELVDDFSSILANDPGPLAPDRQEYVHNLHGAGVEDQVALLERQIRLTRGGQLYYFSGMRGTGKSTELKRLELMLNGRPNTRAYVVDALDYISDTHELDTLDLLLVVAAAFAHRLSQDDALGEPQLDQEGPLKRFSTWLQSDVEIQGATVAGIKVDFKRQQQSIIQRIRAFDLARQERVMAECQAFITDMADAVRQKWKIEKVVLMVDSLERLRGVGSGAAQMFERIVKVFYGDERRLRVRDVQMVFSVPPYLPYLTNVKAFVQLFMLASVRVCQPPDVARRQPRPEGLDALETLVTKRFADWQRVLSRDALHKLCIHSGGDLRQLLRRLLASTLEHAAFLPPERLPLQAGDEVIQTVLDAHRVDFEDLVVQAEYPLLKSIAERNALELPERSDLPVLAHFFDLRAVLNYRNGKDWLDINPLLWPLIDSWTPPAPHASPAAGSA</sequence>
<organism evidence="1 2">
    <name type="scientific">Pelomonas nitida</name>
    <dbReference type="NCBI Taxonomy" id="3299027"/>
    <lineage>
        <taxon>Bacteria</taxon>
        <taxon>Pseudomonadati</taxon>
        <taxon>Pseudomonadota</taxon>
        <taxon>Betaproteobacteria</taxon>
        <taxon>Burkholderiales</taxon>
        <taxon>Sphaerotilaceae</taxon>
        <taxon>Roseateles</taxon>
    </lineage>
</organism>
<proteinExistence type="predicted"/>
<dbReference type="InterPro" id="IPR027417">
    <property type="entry name" value="P-loop_NTPase"/>
</dbReference>
<gene>
    <name evidence="1" type="ORF">ACG00X_14600</name>
</gene>
<dbReference type="SUPFAM" id="SSF52540">
    <property type="entry name" value="P-loop containing nucleoside triphosphate hydrolases"/>
    <property type="match status" value="1"/>
</dbReference>
<evidence type="ECO:0008006" key="3">
    <source>
        <dbReference type="Google" id="ProtNLM"/>
    </source>
</evidence>
<name>A0ABW7G835_9BURK</name>
<keyword evidence="2" id="KW-1185">Reference proteome</keyword>
<dbReference type="RefSeq" id="WP_394488920.1">
    <property type="nucleotide sequence ID" value="NZ_JBIGIA010000010.1"/>
</dbReference>